<keyword evidence="6" id="KW-0406">Ion transport</keyword>
<sequence length="145" mass="15839">MSHGDHGSKPRSMMDNSNNNMEMMMMQMNFYWGKDAVLLFSGWPGHSLGMYILALLVVFILAASVEVLSALPPLKHGMTSGKMHAVVYSLRMGLAYLVMLSVMSFNLGVFIMAVVGHGMGFFVVKTRFIAADDLTASPSSPNTKV</sequence>
<evidence type="ECO:0000256" key="4">
    <source>
        <dbReference type="ARBA" id="ARBA00022989"/>
    </source>
</evidence>
<organism evidence="7 9">
    <name type="scientific">Punica granatum</name>
    <name type="common">Pomegranate</name>
    <dbReference type="NCBI Taxonomy" id="22663"/>
    <lineage>
        <taxon>Eukaryota</taxon>
        <taxon>Viridiplantae</taxon>
        <taxon>Streptophyta</taxon>
        <taxon>Embryophyta</taxon>
        <taxon>Tracheophyta</taxon>
        <taxon>Spermatophyta</taxon>
        <taxon>Magnoliopsida</taxon>
        <taxon>eudicotyledons</taxon>
        <taxon>Gunneridae</taxon>
        <taxon>Pentapetalae</taxon>
        <taxon>rosids</taxon>
        <taxon>malvids</taxon>
        <taxon>Myrtales</taxon>
        <taxon>Lythraceae</taxon>
        <taxon>Punica</taxon>
    </lineage>
</organism>
<comment type="similarity">
    <text evidence="1 6">Belongs to the copper transporter (Ctr) (TC 1.A.56) family. SLC31A subfamily.</text>
</comment>
<reference evidence="8 10" key="3">
    <citation type="submission" date="2017-11" db="EMBL/GenBank/DDBJ databases">
        <title>De-novo sequencing of pomegranate (Punica granatum L.) genome.</title>
        <authorList>
            <person name="Akparov Z."/>
            <person name="Amiraslanov A."/>
            <person name="Hajiyeva S."/>
            <person name="Abbasov M."/>
            <person name="Kaur K."/>
            <person name="Hamwieh A."/>
            <person name="Solovyev V."/>
            <person name="Salamov A."/>
            <person name="Braich B."/>
            <person name="Kosarev P."/>
            <person name="Mahmoud A."/>
            <person name="Hajiyev E."/>
            <person name="Babayeva S."/>
            <person name="Izzatullayeva V."/>
            <person name="Mammadov A."/>
            <person name="Mammadov A."/>
            <person name="Sharifova S."/>
            <person name="Ojaghi J."/>
            <person name="Eynullazada K."/>
            <person name="Bayramov B."/>
            <person name="Abdulazimova A."/>
            <person name="Shahmuradov I."/>
        </authorList>
    </citation>
    <scope>NUCLEOTIDE SEQUENCE [LARGE SCALE GENOMIC DNA]</scope>
    <source>
        <strain evidence="8">AG2017</strain>
        <strain evidence="10">cv. AG2017</strain>
        <tissue evidence="8">Leaf</tissue>
    </source>
</reference>
<dbReference type="InterPro" id="IPR007274">
    <property type="entry name" value="Cop_transporter"/>
</dbReference>
<dbReference type="Proteomes" id="UP000233551">
    <property type="component" value="Unassembled WGS sequence"/>
</dbReference>
<keyword evidence="3 6" id="KW-0187">Copper transport</keyword>
<evidence type="ECO:0000256" key="3">
    <source>
        <dbReference type="ARBA" id="ARBA00022796"/>
    </source>
</evidence>
<evidence type="ECO:0000256" key="1">
    <source>
        <dbReference type="ARBA" id="ARBA00006921"/>
    </source>
</evidence>
<keyword evidence="5 6" id="KW-0472">Membrane</keyword>
<dbReference type="Proteomes" id="UP000197138">
    <property type="component" value="Unassembled WGS sequence"/>
</dbReference>
<reference evidence="9" key="1">
    <citation type="journal article" date="2017" name="Plant J.">
        <title>The pomegranate (Punica granatum L.) genome and the genomics of punicalagin biosynthesis.</title>
        <authorList>
            <person name="Qin G."/>
            <person name="Xu C."/>
            <person name="Ming R."/>
            <person name="Tang H."/>
            <person name="Guyot R."/>
            <person name="Kramer E.M."/>
            <person name="Hu Y."/>
            <person name="Yi X."/>
            <person name="Qi Y."/>
            <person name="Xu X."/>
            <person name="Gao Z."/>
            <person name="Pan H."/>
            <person name="Jian J."/>
            <person name="Tian Y."/>
            <person name="Yue Z."/>
            <person name="Xu Y."/>
        </authorList>
    </citation>
    <scope>NUCLEOTIDE SEQUENCE [LARGE SCALE GENOMIC DNA]</scope>
    <source>
        <strain evidence="9">cv. Dabenzi</strain>
    </source>
</reference>
<evidence type="ECO:0000313" key="8">
    <source>
        <dbReference type="EMBL" id="PKI43419.1"/>
    </source>
</evidence>
<keyword evidence="10" id="KW-1185">Reference proteome</keyword>
<evidence type="ECO:0000313" key="7">
    <source>
        <dbReference type="EMBL" id="OWM81770.1"/>
    </source>
</evidence>
<keyword evidence="6" id="KW-0186">Copper</keyword>
<gene>
    <name evidence="7" type="ORF">CDL15_Pgr007808</name>
    <name evidence="8" type="ORF">CRG98_036176</name>
</gene>
<dbReference type="PANTHER" id="PTHR12483:SF85">
    <property type="entry name" value="COPPER TRANSPORT PROTEIN"/>
    <property type="match status" value="1"/>
</dbReference>
<accession>A0A218XAM7</accession>
<evidence type="ECO:0000313" key="9">
    <source>
        <dbReference type="Proteomes" id="UP000197138"/>
    </source>
</evidence>
<dbReference type="AlphaFoldDB" id="A0A218XAM7"/>
<comment type="caution">
    <text evidence="7">The sequence shown here is derived from an EMBL/GenBank/DDBJ whole genome shotgun (WGS) entry which is preliminary data.</text>
</comment>
<dbReference type="GO" id="GO:0005375">
    <property type="term" value="F:copper ion transmembrane transporter activity"/>
    <property type="evidence" value="ECO:0007669"/>
    <property type="project" value="UniProtKB-UniRule"/>
</dbReference>
<dbReference type="OrthoDB" id="73901at2759"/>
<dbReference type="PANTHER" id="PTHR12483">
    <property type="entry name" value="SOLUTE CARRIER FAMILY 31 COPPER TRANSPORTERS"/>
    <property type="match status" value="1"/>
</dbReference>
<feature type="transmembrane region" description="Helical" evidence="6">
    <location>
        <begin position="93"/>
        <end position="115"/>
    </location>
</feature>
<reference evidence="7" key="2">
    <citation type="submission" date="2017-06" db="EMBL/GenBank/DDBJ databases">
        <title>The pomegranate genome and the genomics of punicalagin biosynthesis.</title>
        <authorList>
            <person name="Xu C."/>
        </authorList>
    </citation>
    <scope>NUCLEOTIDE SEQUENCE [LARGE SCALE GENOMIC DNA]</scope>
    <source>
        <tissue evidence="7">Fresh leaf</tissue>
    </source>
</reference>
<name>A0A218XAM7_PUNGR</name>
<comment type="subcellular location">
    <subcellularLocation>
        <location evidence="6">Membrane</location>
        <topology evidence="6">Multi-pass membrane protein</topology>
    </subcellularLocation>
</comment>
<proteinExistence type="inferred from homology"/>
<dbReference type="EMBL" id="MTKT01002214">
    <property type="protein sequence ID" value="OWM81770.1"/>
    <property type="molecule type" value="Genomic_DNA"/>
</dbReference>
<keyword evidence="2 6" id="KW-0812">Transmembrane</keyword>
<dbReference type="GO" id="GO:0005886">
    <property type="term" value="C:plasma membrane"/>
    <property type="evidence" value="ECO:0007669"/>
    <property type="project" value="TreeGrafter"/>
</dbReference>
<dbReference type="Pfam" id="PF04145">
    <property type="entry name" value="Ctr"/>
    <property type="match status" value="2"/>
</dbReference>
<keyword evidence="6" id="KW-0813">Transport</keyword>
<evidence type="ECO:0000256" key="5">
    <source>
        <dbReference type="ARBA" id="ARBA00023136"/>
    </source>
</evidence>
<evidence type="ECO:0000256" key="6">
    <source>
        <dbReference type="RuleBase" id="RU367022"/>
    </source>
</evidence>
<evidence type="ECO:0000313" key="10">
    <source>
        <dbReference type="Proteomes" id="UP000233551"/>
    </source>
</evidence>
<protein>
    <recommendedName>
        <fullName evidence="6">Copper transport protein</fullName>
    </recommendedName>
</protein>
<dbReference type="EMBL" id="PGOL01003048">
    <property type="protein sequence ID" value="PKI43419.1"/>
    <property type="molecule type" value="Genomic_DNA"/>
</dbReference>
<keyword evidence="4 6" id="KW-1133">Transmembrane helix</keyword>
<dbReference type="GeneID" id="116212674"/>
<evidence type="ECO:0000256" key="2">
    <source>
        <dbReference type="ARBA" id="ARBA00022692"/>
    </source>
</evidence>